<protein>
    <submittedName>
        <fullName evidence="1">Uncharacterized protein</fullName>
    </submittedName>
</protein>
<dbReference type="AlphaFoldDB" id="A0A2P2QSA3"/>
<reference evidence="1" key="1">
    <citation type="submission" date="2018-02" db="EMBL/GenBank/DDBJ databases">
        <title>Rhizophora mucronata_Transcriptome.</title>
        <authorList>
            <person name="Meera S.P."/>
            <person name="Sreeshan A."/>
            <person name="Augustine A."/>
        </authorList>
    </citation>
    <scope>NUCLEOTIDE SEQUENCE</scope>
    <source>
        <tissue evidence="1">Leaf</tissue>
    </source>
</reference>
<sequence length="31" mass="3613">MNINLNCNCSPWTCFLFNGTKQSSCFYCFLL</sequence>
<dbReference type="EMBL" id="GGEC01089406">
    <property type="protein sequence ID" value="MBX69890.1"/>
    <property type="molecule type" value="Transcribed_RNA"/>
</dbReference>
<proteinExistence type="predicted"/>
<evidence type="ECO:0000313" key="1">
    <source>
        <dbReference type="EMBL" id="MBX69890.1"/>
    </source>
</evidence>
<accession>A0A2P2QSA3</accession>
<organism evidence="1">
    <name type="scientific">Rhizophora mucronata</name>
    <name type="common">Asiatic mangrove</name>
    <dbReference type="NCBI Taxonomy" id="61149"/>
    <lineage>
        <taxon>Eukaryota</taxon>
        <taxon>Viridiplantae</taxon>
        <taxon>Streptophyta</taxon>
        <taxon>Embryophyta</taxon>
        <taxon>Tracheophyta</taxon>
        <taxon>Spermatophyta</taxon>
        <taxon>Magnoliopsida</taxon>
        <taxon>eudicotyledons</taxon>
        <taxon>Gunneridae</taxon>
        <taxon>Pentapetalae</taxon>
        <taxon>rosids</taxon>
        <taxon>fabids</taxon>
        <taxon>Malpighiales</taxon>
        <taxon>Rhizophoraceae</taxon>
        <taxon>Rhizophora</taxon>
    </lineage>
</organism>
<name>A0A2P2QSA3_RHIMU</name>